<dbReference type="SUPFAM" id="SSF53335">
    <property type="entry name" value="S-adenosyl-L-methionine-dependent methyltransferases"/>
    <property type="match status" value="1"/>
</dbReference>
<keyword evidence="1" id="KW-0489">Methyltransferase</keyword>
<evidence type="ECO:0000313" key="2">
    <source>
        <dbReference type="Proteomes" id="UP000324973"/>
    </source>
</evidence>
<dbReference type="OrthoDB" id="9810247at2"/>
<dbReference type="GO" id="GO:0032259">
    <property type="term" value="P:methylation"/>
    <property type="evidence" value="ECO:0007669"/>
    <property type="project" value="UniProtKB-KW"/>
</dbReference>
<dbReference type="Gene3D" id="3.40.50.150">
    <property type="entry name" value="Vaccinia Virus protein VP39"/>
    <property type="match status" value="1"/>
</dbReference>
<sequence>MSNDAFEWKSNPEHHEAQERMAHLDAYYAWTSRLFGESLEGPAVDAGAGSGHFSAMLSQKVSPILLLEGGQENLDTLHSRFRGSPAVSVKEIDLNHCVEAIASFGARSIFTLDVLEHLEDDRRVLSQFQEALPPGGKLYIKVPALQSLYGPVDEASGHFRRYSRRTLRAAVESAGFRVLRCHYMNFAGVLPYFIKSRILKRRQNFSRTFNEQQIKRIASLMPWLEKLDRILGPPLGLSLICVAEKAEDRSPPKAFLR</sequence>
<dbReference type="RefSeq" id="WP_149103694.1">
    <property type="nucleotide sequence ID" value="NZ_VTFT01000001.1"/>
</dbReference>
<organism evidence="1 2">
    <name type="scientific">Luteimonas viscosa</name>
    <dbReference type="NCBI Taxonomy" id="1132694"/>
    <lineage>
        <taxon>Bacteria</taxon>
        <taxon>Pseudomonadati</taxon>
        <taxon>Pseudomonadota</taxon>
        <taxon>Gammaproteobacteria</taxon>
        <taxon>Lysobacterales</taxon>
        <taxon>Lysobacteraceae</taxon>
        <taxon>Luteimonas</taxon>
    </lineage>
</organism>
<reference evidence="1 2" key="1">
    <citation type="submission" date="2019-08" db="EMBL/GenBank/DDBJ databases">
        <title>Luteimonas viscosus sp. nov., isolated from soil of a sunflower field.</title>
        <authorList>
            <person name="Jianli Z."/>
            <person name="Ying Z."/>
        </authorList>
    </citation>
    <scope>NUCLEOTIDE SEQUENCE [LARGE SCALE GENOMIC DNA]</scope>
    <source>
        <strain evidence="1 2">XBU10</strain>
    </source>
</reference>
<name>A0A5D4XW93_9GAMM</name>
<protein>
    <submittedName>
        <fullName evidence="1">Class I SAM-dependent methyltransferase</fullName>
    </submittedName>
</protein>
<accession>A0A5D4XW93</accession>
<comment type="caution">
    <text evidence="1">The sequence shown here is derived from an EMBL/GenBank/DDBJ whole genome shotgun (WGS) entry which is preliminary data.</text>
</comment>
<dbReference type="AlphaFoldDB" id="A0A5D4XW93"/>
<dbReference type="Pfam" id="PF13489">
    <property type="entry name" value="Methyltransf_23"/>
    <property type="match status" value="1"/>
</dbReference>
<keyword evidence="2" id="KW-1185">Reference proteome</keyword>
<gene>
    <name evidence="1" type="ORF">FZO89_13210</name>
</gene>
<dbReference type="InterPro" id="IPR029063">
    <property type="entry name" value="SAM-dependent_MTases_sf"/>
</dbReference>
<dbReference type="EMBL" id="VTFT01000001">
    <property type="protein sequence ID" value="TYT27140.1"/>
    <property type="molecule type" value="Genomic_DNA"/>
</dbReference>
<dbReference type="GO" id="GO:0008168">
    <property type="term" value="F:methyltransferase activity"/>
    <property type="evidence" value="ECO:0007669"/>
    <property type="project" value="UniProtKB-KW"/>
</dbReference>
<evidence type="ECO:0000313" key="1">
    <source>
        <dbReference type="EMBL" id="TYT27140.1"/>
    </source>
</evidence>
<dbReference type="Proteomes" id="UP000324973">
    <property type="component" value="Unassembled WGS sequence"/>
</dbReference>
<keyword evidence="1" id="KW-0808">Transferase</keyword>
<proteinExistence type="predicted"/>